<protein>
    <submittedName>
        <fullName evidence="1">Uncharacterized protein</fullName>
    </submittedName>
</protein>
<reference evidence="1 2" key="1">
    <citation type="submission" date="2014-11" db="EMBL/GenBank/DDBJ databases">
        <title>Complete genome sequence and analysis of Lactobacillus hokkaidonensis LOOC260T.</title>
        <authorList>
            <person name="Tanizawa Y."/>
            <person name="Tohno M."/>
            <person name="Kaminuma E."/>
            <person name="Nakamura Y."/>
            <person name="Arita M."/>
        </authorList>
    </citation>
    <scope>NUCLEOTIDE SEQUENCE [LARGE SCALE GENOMIC DNA]</scope>
    <source>
        <strain evidence="1 2">LOOC260</strain>
    </source>
</reference>
<dbReference type="Proteomes" id="UP000031620">
    <property type="component" value="Chromosome"/>
</dbReference>
<proteinExistence type="predicted"/>
<dbReference type="AlphaFoldDB" id="A0A0A1GUB2"/>
<dbReference type="RefSeq" id="WP_041093465.1">
    <property type="nucleotide sequence ID" value="NZ_AP014680.1"/>
</dbReference>
<evidence type="ECO:0000313" key="2">
    <source>
        <dbReference type="Proteomes" id="UP000031620"/>
    </source>
</evidence>
<name>A0A0A1GUB2_9LACO</name>
<gene>
    <name evidence="1" type="ORF">LOOC260_110260</name>
</gene>
<dbReference type="HOGENOM" id="CLU_2155125_0_0_9"/>
<dbReference type="EMBL" id="AP014680">
    <property type="protein sequence ID" value="BAP85565.1"/>
    <property type="molecule type" value="Genomic_DNA"/>
</dbReference>
<dbReference type="KEGG" id="lho:LOOC260_110260"/>
<evidence type="ECO:0000313" key="1">
    <source>
        <dbReference type="EMBL" id="BAP85565.1"/>
    </source>
</evidence>
<accession>A0A0A1GUB2</accession>
<organism evidence="1 2">
    <name type="scientific">Paucilactobacillus hokkaidonensis JCM 18461</name>
    <dbReference type="NCBI Taxonomy" id="1291742"/>
    <lineage>
        <taxon>Bacteria</taxon>
        <taxon>Bacillati</taxon>
        <taxon>Bacillota</taxon>
        <taxon>Bacilli</taxon>
        <taxon>Lactobacillales</taxon>
        <taxon>Lactobacillaceae</taxon>
        <taxon>Paucilactobacillus</taxon>
    </lineage>
</organism>
<sequence length="111" mass="13055">MQNYQGSLKKVSTNLREHFDEFFLENDRPHLLKAVKPLPKMPDFQRSLFLQRSVTDNLLVNIQLDTINPTNQRVNICGQVTRIKNDQFILKTITNVTYLFNKMDVRYIAQA</sequence>